<proteinExistence type="predicted"/>
<accession>A0ACD4RAK1</accession>
<organism evidence="1 2">
    <name type="scientific">Metabacillus hrfriensis</name>
    <dbReference type="NCBI Taxonomy" id="3048891"/>
    <lineage>
        <taxon>Bacteria</taxon>
        <taxon>Bacillati</taxon>
        <taxon>Bacillota</taxon>
        <taxon>Bacilli</taxon>
        <taxon>Bacillales</taxon>
        <taxon>Bacillaceae</taxon>
        <taxon>Metabacillus</taxon>
    </lineage>
</organism>
<keyword evidence="1" id="KW-0067">ATP-binding</keyword>
<dbReference type="Proteomes" id="UP001226091">
    <property type="component" value="Chromosome"/>
</dbReference>
<evidence type="ECO:0000313" key="1">
    <source>
        <dbReference type="EMBL" id="WHZ57483.1"/>
    </source>
</evidence>
<evidence type="ECO:0000313" key="2">
    <source>
        <dbReference type="Proteomes" id="UP001226091"/>
    </source>
</evidence>
<protein>
    <submittedName>
        <fullName evidence="1">ABC transporter ATP-binding protein</fullName>
    </submittedName>
</protein>
<keyword evidence="2" id="KW-1185">Reference proteome</keyword>
<sequence length="339" mass="37868">MSDPFFKVDKLKTAFSTDKGEVVSVEEVSFELEKGETLGIVGESGCGKSVTSLSIMRLLGKHGYLKEGSIMLNKTDLSKLSEAEMRKYRGNEISMIFQEPMSSLNPVFTIGNQLVESIRLHTNMNAKAAKKYGVQMLEKVKIPRAEEIMDQYPHALSGGMRQRVMIAMALSCNPSLLIADEPTTALDVTIQAQILQLMKDLREEFKTAIILITHDLGVIAEMADKVLVMYAGQVVEEADVFTLFDDPKHPYTKGLMQSIPHLESDKHERLNSIPGAVPTLQNMPKGCRYYARCPYARDKCLSENPALDSLDENNPHKVRCWLYEGQRSSEAASDMEVQV</sequence>
<name>A0ACD4RAK1_9BACI</name>
<dbReference type="EMBL" id="CP126116">
    <property type="protein sequence ID" value="WHZ57483.1"/>
    <property type="molecule type" value="Genomic_DNA"/>
</dbReference>
<gene>
    <name evidence="1" type="ORF">QLQ22_23030</name>
</gene>
<reference evidence="2" key="1">
    <citation type="journal article" date="2025" name="Aquaculture">
        <title>Assessment of the bioflocculant production and safety properties of Metabacillus hrfriensis sp. nov. based on phenotypic and whole-genome sequencing analysis.</title>
        <authorList>
            <person name="Zhang R."/>
            <person name="Zhao Z."/>
            <person name="Luo L."/>
            <person name="Wang S."/>
            <person name="Guo K."/>
            <person name="Xu W."/>
        </authorList>
    </citation>
    <scope>NUCLEOTIDE SEQUENCE [LARGE SCALE GENOMIC DNA]</scope>
    <source>
        <strain evidence="2">CT-WN-B3</strain>
    </source>
</reference>
<keyword evidence="1" id="KW-0547">Nucleotide-binding</keyword>